<reference evidence="3 4" key="1">
    <citation type="submission" date="2014-04" db="EMBL/GenBank/DDBJ databases">
        <title>Evolutionary Origins and Diversification of the Mycorrhizal Mutualists.</title>
        <authorList>
            <consortium name="DOE Joint Genome Institute"/>
            <consortium name="Mycorrhizal Genomics Consortium"/>
            <person name="Kohler A."/>
            <person name="Kuo A."/>
            <person name="Nagy L.G."/>
            <person name="Floudas D."/>
            <person name="Copeland A."/>
            <person name="Barry K.W."/>
            <person name="Cichocki N."/>
            <person name="Veneault-Fourrey C."/>
            <person name="LaButti K."/>
            <person name="Lindquist E.A."/>
            <person name="Lipzen A."/>
            <person name="Lundell T."/>
            <person name="Morin E."/>
            <person name="Murat C."/>
            <person name="Riley R."/>
            <person name="Ohm R."/>
            <person name="Sun H."/>
            <person name="Tunlid A."/>
            <person name="Henrissat B."/>
            <person name="Grigoriev I.V."/>
            <person name="Hibbett D.S."/>
            <person name="Martin F."/>
        </authorList>
    </citation>
    <scope>NUCLEOTIDE SEQUENCE [LARGE SCALE GENOMIC DNA]</scope>
    <source>
        <strain evidence="3 4">FD-317 M1</strain>
    </source>
</reference>
<evidence type="ECO:0000313" key="3">
    <source>
        <dbReference type="EMBL" id="KIK61488.1"/>
    </source>
</evidence>
<gene>
    <name evidence="3" type="ORF">GYMLUDRAFT_584168</name>
</gene>
<feature type="coiled-coil region" evidence="1">
    <location>
        <begin position="262"/>
        <end position="360"/>
    </location>
</feature>
<dbReference type="AlphaFoldDB" id="A0A0D0CYN7"/>
<evidence type="ECO:0000256" key="1">
    <source>
        <dbReference type="SAM" id="Coils"/>
    </source>
</evidence>
<protein>
    <submittedName>
        <fullName evidence="3">Uncharacterized protein</fullName>
    </submittedName>
</protein>
<proteinExistence type="predicted"/>
<dbReference type="EMBL" id="KN834771">
    <property type="protein sequence ID" value="KIK61488.1"/>
    <property type="molecule type" value="Genomic_DNA"/>
</dbReference>
<keyword evidence="4" id="KW-1185">Reference proteome</keyword>
<evidence type="ECO:0000256" key="2">
    <source>
        <dbReference type="SAM" id="MobiDB-lite"/>
    </source>
</evidence>
<feature type="compositionally biased region" description="Polar residues" evidence="2">
    <location>
        <begin position="78"/>
        <end position="110"/>
    </location>
</feature>
<feature type="region of interest" description="Disordered" evidence="2">
    <location>
        <begin position="1"/>
        <end position="35"/>
    </location>
</feature>
<dbReference type="Proteomes" id="UP000053593">
    <property type="component" value="Unassembled WGS sequence"/>
</dbReference>
<keyword evidence="1" id="KW-0175">Coiled coil</keyword>
<name>A0A0D0CYN7_9AGAR</name>
<feature type="compositionally biased region" description="Low complexity" evidence="2">
    <location>
        <begin position="118"/>
        <end position="210"/>
    </location>
</feature>
<evidence type="ECO:0000313" key="4">
    <source>
        <dbReference type="Proteomes" id="UP000053593"/>
    </source>
</evidence>
<dbReference type="HOGENOM" id="CLU_717753_0_0_1"/>
<organism evidence="3 4">
    <name type="scientific">Collybiopsis luxurians FD-317 M1</name>
    <dbReference type="NCBI Taxonomy" id="944289"/>
    <lineage>
        <taxon>Eukaryota</taxon>
        <taxon>Fungi</taxon>
        <taxon>Dikarya</taxon>
        <taxon>Basidiomycota</taxon>
        <taxon>Agaricomycotina</taxon>
        <taxon>Agaricomycetes</taxon>
        <taxon>Agaricomycetidae</taxon>
        <taxon>Agaricales</taxon>
        <taxon>Marasmiineae</taxon>
        <taxon>Omphalotaceae</taxon>
        <taxon>Collybiopsis</taxon>
        <taxon>Collybiopsis luxurians</taxon>
    </lineage>
</organism>
<accession>A0A0D0CYN7</accession>
<sequence>MSVMKHAQPSFRLPEERSKTRPSLQPRVPPSLHGNFLENDELKDIKPLLTKRVVDVIELDSDNEDDDEGVKLVSTSASMASGVSQLQSQFQPTALSASKLSNLSPSTSEWGTRMSGVGSQSRPRFRPSSVPSSTSRSASGPTSFSHSQSTSTFSSSSPGSRVSDVRSSSNIKNYPSSSPSTSPFVNSHTSRSSQESLSSQSAPSPSSSPSECLQCPKFKVLVGDLRLKNSCKEDIIRDLKHQMQVAHADGASASTAASVAKMKRLSDQVEELKLKSRQAENDKRVMETQLEEEKTVIRRSLQEMKSREAEKKKALEEGNRCLKQENAGMLRRLQELADEKSRLEEEAFELRGKLEKSQLECGEEKAAMRERIKELSDSRRMREIY</sequence>
<feature type="region of interest" description="Disordered" evidence="2">
    <location>
        <begin position="78"/>
        <end position="213"/>
    </location>
</feature>